<dbReference type="EMBL" id="JBHRTP010000082">
    <property type="protein sequence ID" value="MFC3110585.1"/>
    <property type="molecule type" value="Genomic_DNA"/>
</dbReference>
<evidence type="ECO:0000256" key="9">
    <source>
        <dbReference type="RuleBase" id="RU004391"/>
    </source>
</evidence>
<evidence type="ECO:0000256" key="2">
    <source>
        <dbReference type="ARBA" id="ARBA00008772"/>
    </source>
</evidence>
<evidence type="ECO:0000256" key="1">
    <source>
        <dbReference type="ARBA" id="ARBA00005006"/>
    </source>
</evidence>
<dbReference type="GO" id="GO:0004357">
    <property type="term" value="F:glutamate-cysteine ligase activity"/>
    <property type="evidence" value="ECO:0007669"/>
    <property type="project" value="UniProtKB-EC"/>
</dbReference>
<evidence type="ECO:0000256" key="7">
    <source>
        <dbReference type="ARBA" id="ARBA00048819"/>
    </source>
</evidence>
<evidence type="ECO:0000256" key="3">
    <source>
        <dbReference type="ARBA" id="ARBA00022598"/>
    </source>
</evidence>
<proteinExistence type="inferred from homology"/>
<dbReference type="PANTHER" id="PTHR38761">
    <property type="entry name" value="GLUTAMATE--CYSTEINE LIGASE"/>
    <property type="match status" value="1"/>
</dbReference>
<keyword evidence="12" id="KW-1185">Reference proteome</keyword>
<dbReference type="InterPro" id="IPR006334">
    <property type="entry name" value="Glut_cys_ligase"/>
</dbReference>
<feature type="domain" description="Glutamate--cysteine ligase" evidence="10">
    <location>
        <begin position="12"/>
        <end position="391"/>
    </location>
</feature>
<dbReference type="InterPro" id="IPR014746">
    <property type="entry name" value="Gln_synth/guanido_kin_cat_dom"/>
</dbReference>
<dbReference type="SUPFAM" id="SSF55931">
    <property type="entry name" value="Glutamine synthetase/guanido kinase"/>
    <property type="match status" value="1"/>
</dbReference>
<comment type="similarity">
    <text evidence="2 8">Belongs to the glutamate--cysteine ligase type 1 family. Type 1 subfamily.</text>
</comment>
<evidence type="ECO:0000256" key="4">
    <source>
        <dbReference type="ARBA" id="ARBA00022684"/>
    </source>
</evidence>
<evidence type="ECO:0000256" key="6">
    <source>
        <dbReference type="ARBA" id="ARBA00022840"/>
    </source>
</evidence>
<keyword evidence="6 8" id="KW-0067">ATP-binding</keyword>
<name>A0ABV7F6J6_9BURK</name>
<evidence type="ECO:0000256" key="5">
    <source>
        <dbReference type="ARBA" id="ARBA00022741"/>
    </source>
</evidence>
<dbReference type="EC" id="6.3.2.2" evidence="8"/>
<reference evidence="12" key="1">
    <citation type="journal article" date="2019" name="Int. J. Syst. Evol. Microbiol.">
        <title>The Global Catalogue of Microorganisms (GCM) 10K type strain sequencing project: providing services to taxonomists for standard genome sequencing and annotation.</title>
        <authorList>
            <consortium name="The Broad Institute Genomics Platform"/>
            <consortium name="The Broad Institute Genome Sequencing Center for Infectious Disease"/>
            <person name="Wu L."/>
            <person name="Ma J."/>
        </authorList>
    </citation>
    <scope>NUCLEOTIDE SEQUENCE [LARGE SCALE GENOMIC DNA]</scope>
    <source>
        <strain evidence="12">KCTC 42986</strain>
    </source>
</reference>
<dbReference type="RefSeq" id="WP_390327263.1">
    <property type="nucleotide sequence ID" value="NZ_JBHRTP010000082.1"/>
</dbReference>
<dbReference type="Proteomes" id="UP001595530">
    <property type="component" value="Unassembled WGS sequence"/>
</dbReference>
<evidence type="ECO:0000313" key="11">
    <source>
        <dbReference type="EMBL" id="MFC3110585.1"/>
    </source>
</evidence>
<comment type="pathway">
    <text evidence="1 8 9">Sulfur metabolism; glutathione biosynthesis; glutathione from L-cysteine and L-glutamate: step 1/2.</text>
</comment>
<dbReference type="NCBIfam" id="TIGR01434">
    <property type="entry name" value="glu_cys_ligase"/>
    <property type="match status" value="1"/>
</dbReference>
<keyword evidence="3 8" id="KW-0436">Ligase</keyword>
<dbReference type="Pfam" id="PF04262">
    <property type="entry name" value="Glu_cys_ligase"/>
    <property type="match status" value="1"/>
</dbReference>
<keyword evidence="4 8" id="KW-0317">Glutathione biosynthesis</keyword>
<keyword evidence="5 8" id="KW-0547">Nucleotide-binding</keyword>
<dbReference type="PANTHER" id="PTHR38761:SF1">
    <property type="entry name" value="GLUTAMATE--CYSTEINE LIGASE"/>
    <property type="match status" value="1"/>
</dbReference>
<evidence type="ECO:0000313" key="12">
    <source>
        <dbReference type="Proteomes" id="UP001595530"/>
    </source>
</evidence>
<dbReference type="InterPro" id="IPR007370">
    <property type="entry name" value="Glu_cys_ligase"/>
</dbReference>
<comment type="catalytic activity">
    <reaction evidence="7 8 9">
        <text>L-cysteine + L-glutamate + ATP = gamma-L-glutamyl-L-cysteine + ADP + phosphate + H(+)</text>
        <dbReference type="Rhea" id="RHEA:13285"/>
        <dbReference type="ChEBI" id="CHEBI:15378"/>
        <dbReference type="ChEBI" id="CHEBI:29985"/>
        <dbReference type="ChEBI" id="CHEBI:30616"/>
        <dbReference type="ChEBI" id="CHEBI:35235"/>
        <dbReference type="ChEBI" id="CHEBI:43474"/>
        <dbReference type="ChEBI" id="CHEBI:58173"/>
        <dbReference type="ChEBI" id="CHEBI:456216"/>
        <dbReference type="EC" id="6.3.2.2"/>
    </reaction>
</comment>
<evidence type="ECO:0000256" key="8">
    <source>
        <dbReference type="HAMAP-Rule" id="MF_00578"/>
    </source>
</evidence>
<evidence type="ECO:0000259" key="10">
    <source>
        <dbReference type="Pfam" id="PF04262"/>
    </source>
</evidence>
<organism evidence="11 12">
    <name type="scientific">Undibacterium arcticum</name>
    <dbReference type="NCBI Taxonomy" id="1762892"/>
    <lineage>
        <taxon>Bacteria</taxon>
        <taxon>Pseudomonadati</taxon>
        <taxon>Pseudomonadota</taxon>
        <taxon>Betaproteobacteria</taxon>
        <taxon>Burkholderiales</taxon>
        <taxon>Oxalobacteraceae</taxon>
        <taxon>Undibacterium</taxon>
    </lineage>
</organism>
<protein>
    <recommendedName>
        <fullName evidence="8">Glutamate--cysteine ligase</fullName>
        <ecNumber evidence="8">6.3.2.2</ecNumber>
    </recommendedName>
    <alternativeName>
        <fullName evidence="8">Gamma-ECS</fullName>
        <shortName evidence="8">GCS</shortName>
    </alternativeName>
    <alternativeName>
        <fullName evidence="8">Gamma-glutamylcysteine synthetase</fullName>
    </alternativeName>
</protein>
<sequence length="540" mass="60324">MSHLLTRRLALFGSPEHRALLGQGLRGIERETLRVTAAVDRAGHGYGALARSPHPHALGAALTHPQITTDYAEALLEFITPAEPDIATALTELEAVHRFVYREMPDEMLWSQSMPCELPSEHEIEIGWYGRSHIGMLKHVYRRGLALRYGKTMQCIAGIHYNFSLSEDWWRALQAAEQAPGQTPVSATDFQSESYIALIRNFRRYSWLLMYLFGASPALSTNFLRGRPHQLDTLSGDTLYLPYATSLRMSDLGYTSKAQAGLAPAYNNLDSYLRSLKRAVSQPYPPYVELGTHRDGEWIQLNTNILQIENEYYSSIRPKRVIRSGERPIQALAARGVQYVEVRCMDIDPFEPMGINLETSRFLDAFLHFCALEESPLTEGDEACENTGNFARTVKDGRRPGLLLQRDGGTIELRSWGLELLERIGAAAAVLDAQRDDQAHAKALAAQRAKLIDPALTPSARVLSALREHGNSFAQFGLHQSKVHAAHFRAHPPTADEAAHFNRLAQASLDEQQAIEQNQSGTFEEFVAAYQCSQLCAERA</sequence>
<gene>
    <name evidence="8 11" type="primary">gshA</name>
    <name evidence="11" type="ORF">ACFOFO_21935</name>
</gene>
<accession>A0ABV7F6J6</accession>
<dbReference type="HAMAP" id="MF_00578">
    <property type="entry name" value="Glu_cys_ligase"/>
    <property type="match status" value="1"/>
</dbReference>
<comment type="caution">
    <text evidence="11">The sequence shown here is derived from an EMBL/GenBank/DDBJ whole genome shotgun (WGS) entry which is preliminary data.</text>
</comment>
<dbReference type="Gene3D" id="3.30.590.20">
    <property type="match status" value="1"/>
</dbReference>